<feature type="chain" id="PRO_5003184206" evidence="3">
    <location>
        <begin position="23"/>
        <end position="366"/>
    </location>
</feature>
<dbReference type="SUPFAM" id="SSF53822">
    <property type="entry name" value="Periplasmic binding protein-like I"/>
    <property type="match status" value="1"/>
</dbReference>
<evidence type="ECO:0000256" key="3">
    <source>
        <dbReference type="SAM" id="SignalP"/>
    </source>
</evidence>
<evidence type="ECO:0000259" key="4">
    <source>
        <dbReference type="Pfam" id="PF13407"/>
    </source>
</evidence>
<comment type="subcellular location">
    <subcellularLocation>
        <location evidence="1">Cell envelope</location>
    </subcellularLocation>
</comment>
<proteinExistence type="predicted"/>
<dbReference type="EMBL" id="AP010968">
    <property type="protein sequence ID" value="BAJ31922.1"/>
    <property type="molecule type" value="Genomic_DNA"/>
</dbReference>
<keyword evidence="6" id="KW-1185">Reference proteome</keyword>
<dbReference type="AlphaFoldDB" id="E4N188"/>
<dbReference type="STRING" id="452652.KSE_61560"/>
<organism evidence="5 6">
    <name type="scientific">Kitasatospora setae (strain ATCC 33774 / DSM 43861 / JCM 3304 / KCC A-0304 / NBRC 14216 / KM-6054)</name>
    <name type="common">Streptomyces setae</name>
    <dbReference type="NCBI Taxonomy" id="452652"/>
    <lineage>
        <taxon>Bacteria</taxon>
        <taxon>Bacillati</taxon>
        <taxon>Actinomycetota</taxon>
        <taxon>Actinomycetes</taxon>
        <taxon>Kitasatosporales</taxon>
        <taxon>Streptomycetaceae</taxon>
        <taxon>Kitasatospora</taxon>
    </lineage>
</organism>
<keyword evidence="2 3" id="KW-0732">Signal</keyword>
<feature type="signal peptide" evidence="3">
    <location>
        <begin position="1"/>
        <end position="22"/>
    </location>
</feature>
<accession>E4N188</accession>
<dbReference type="GO" id="GO:0030246">
    <property type="term" value="F:carbohydrate binding"/>
    <property type="evidence" value="ECO:0007669"/>
    <property type="project" value="TreeGrafter"/>
</dbReference>
<name>E4N188_KITSK</name>
<protein>
    <submittedName>
        <fullName evidence="5">Putative ABC transporter substrate-binding protein</fullName>
    </submittedName>
</protein>
<dbReference type="PATRIC" id="fig|452652.3.peg.6170"/>
<dbReference type="PANTHER" id="PTHR30036">
    <property type="entry name" value="D-XYLOSE-BINDING PERIPLASMIC PROTEIN"/>
    <property type="match status" value="1"/>
</dbReference>
<gene>
    <name evidence="5" type="ordered locus">KSE_61560</name>
</gene>
<dbReference type="InterPro" id="IPR050555">
    <property type="entry name" value="Bact_Solute-Bind_Prot2"/>
</dbReference>
<dbReference type="PANTHER" id="PTHR30036:SF1">
    <property type="entry name" value="D-XYLOSE-BINDING PERIPLASMIC PROTEIN"/>
    <property type="match status" value="1"/>
</dbReference>
<dbReference type="Proteomes" id="UP000007076">
    <property type="component" value="Chromosome"/>
</dbReference>
<evidence type="ECO:0000256" key="1">
    <source>
        <dbReference type="ARBA" id="ARBA00004196"/>
    </source>
</evidence>
<reference evidence="5 6" key="1">
    <citation type="journal article" date="2010" name="DNA Res.">
        <title>Genome sequence of Kitasatospora setae NBRC 14216T: an evolutionary snapshot of the family Streptomycetaceae.</title>
        <authorList>
            <person name="Ichikawa N."/>
            <person name="Oguchi A."/>
            <person name="Ikeda H."/>
            <person name="Ishikawa J."/>
            <person name="Kitani S."/>
            <person name="Watanabe Y."/>
            <person name="Nakamura S."/>
            <person name="Katano Y."/>
            <person name="Kishi E."/>
            <person name="Sasagawa M."/>
            <person name="Ankai A."/>
            <person name="Fukui S."/>
            <person name="Hashimoto Y."/>
            <person name="Kamata S."/>
            <person name="Otoguro M."/>
            <person name="Tanikawa S."/>
            <person name="Nihira T."/>
            <person name="Horinouchi S."/>
            <person name="Ohnishi Y."/>
            <person name="Hayakawa M."/>
            <person name="Kuzuyama T."/>
            <person name="Arisawa A."/>
            <person name="Nomoto F."/>
            <person name="Miura H."/>
            <person name="Takahashi Y."/>
            <person name="Fujita N."/>
        </authorList>
    </citation>
    <scope>NUCLEOTIDE SEQUENCE [LARGE SCALE GENOMIC DNA]</scope>
    <source>
        <strain evidence="6">ATCC 33774 / DSM 43861 / JCM 3304 / KCC A-0304 / NBRC 14216 / KM-6054</strain>
    </source>
</reference>
<feature type="domain" description="Periplasmic binding protein" evidence="4">
    <location>
        <begin position="47"/>
        <end position="300"/>
    </location>
</feature>
<dbReference type="RefSeq" id="WP_014139218.1">
    <property type="nucleotide sequence ID" value="NC_016109.1"/>
</dbReference>
<dbReference type="HOGENOM" id="CLU_037628_13_3_11"/>
<dbReference type="InterPro" id="IPR025997">
    <property type="entry name" value="SBP_2_dom"/>
</dbReference>
<sequence length="366" mass="38458">MNSMTRRLVIGTAAVSMTMSLAACGDDKPSSSSSGNQSIGLLLPERSSSTRYEAFDKPLIEASVTGLCTKCTLDYANADGDEKLQKEQFDALLARGVKVILLDPVNAAATAPWVEAAKAKGTKVIAYDRLAAGDVVAYISFDNQRTGELQGQALLEAMAKGGRKADGAEIVMINGAETDPNAADFKTGAHRALDGKVKRIAYEQSGEWKPEVAGAKMDEAVAKLGKNGFQAVYSANDGMAGAIIDSLHKAGRTDVPVGGQDASLDAIRRIITGEQAYTIYKPYQPETEAAANMAVYLVKGIDITSVASAVTQSDGREIPSRLLTPVVVTKDKVAETVVAGGLYKAEEICTPQIAKACKDAGIPGSY</sequence>
<dbReference type="Pfam" id="PF13407">
    <property type="entry name" value="Peripla_BP_4"/>
    <property type="match status" value="1"/>
</dbReference>
<evidence type="ECO:0000313" key="6">
    <source>
        <dbReference type="Proteomes" id="UP000007076"/>
    </source>
</evidence>
<dbReference type="GO" id="GO:0030288">
    <property type="term" value="C:outer membrane-bounded periplasmic space"/>
    <property type="evidence" value="ECO:0007669"/>
    <property type="project" value="TreeGrafter"/>
</dbReference>
<evidence type="ECO:0000313" key="5">
    <source>
        <dbReference type="EMBL" id="BAJ31922.1"/>
    </source>
</evidence>
<dbReference type="KEGG" id="ksk:KSE_61560"/>
<dbReference type="eggNOG" id="COG4213">
    <property type="taxonomic scope" value="Bacteria"/>
</dbReference>
<dbReference type="InterPro" id="IPR028082">
    <property type="entry name" value="Peripla_BP_I"/>
</dbReference>
<dbReference type="Gene3D" id="3.40.50.2300">
    <property type="match status" value="2"/>
</dbReference>
<evidence type="ECO:0000256" key="2">
    <source>
        <dbReference type="ARBA" id="ARBA00022729"/>
    </source>
</evidence>
<dbReference type="PROSITE" id="PS51257">
    <property type="entry name" value="PROKAR_LIPOPROTEIN"/>
    <property type="match status" value="1"/>
</dbReference>